<dbReference type="EC" id="3.4.23.36" evidence="9"/>
<dbReference type="PRINTS" id="PR00781">
    <property type="entry name" value="LIPOSIGPTASE"/>
</dbReference>
<evidence type="ECO:0000256" key="8">
    <source>
        <dbReference type="ARBA" id="ARBA00023136"/>
    </source>
</evidence>
<keyword evidence="8 9" id="KW-0472">Membrane</keyword>
<dbReference type="PROSITE" id="PS00855">
    <property type="entry name" value="SPASE_II"/>
    <property type="match status" value="1"/>
</dbReference>
<dbReference type="InterPro" id="IPR001872">
    <property type="entry name" value="Peptidase_A8"/>
</dbReference>
<gene>
    <name evidence="9" type="primary">lspA</name>
    <name evidence="12" type="ORF">SAMN05421721_1163</name>
</gene>
<comment type="subcellular location">
    <subcellularLocation>
        <location evidence="9">Cell membrane</location>
        <topology evidence="9">Multi-pass membrane protein</topology>
    </subcellularLocation>
</comment>
<evidence type="ECO:0000256" key="4">
    <source>
        <dbReference type="ARBA" id="ARBA00022692"/>
    </source>
</evidence>
<sequence length="168" mass="18266">MLRWLWLAVTVLGLDQLTKSIAEHQLVQFAPVEVLPFFNLSLVYNTGAAFSLLGEAGGWQRWLFIALALGVSVILVVWMRRLSPGEGLTAAALALVLGGALGNVIDRVWHGHVIDFIDLHYAGYHWPAFNLADSAITVGAVLLIAGSLLPEPPSRRRREADPPDDPAP</sequence>
<evidence type="ECO:0000256" key="1">
    <source>
        <dbReference type="ARBA" id="ARBA00006139"/>
    </source>
</evidence>
<feature type="active site" evidence="9">
    <location>
        <position position="133"/>
    </location>
</feature>
<name>A0A1I4SEG5_ECTMO</name>
<comment type="similarity">
    <text evidence="1 9 11">Belongs to the peptidase A8 family.</text>
</comment>
<dbReference type="Proteomes" id="UP000199556">
    <property type="component" value="Unassembled WGS sequence"/>
</dbReference>
<dbReference type="UniPathway" id="UPA00665"/>
<feature type="transmembrane region" description="Helical" evidence="9">
    <location>
        <begin position="90"/>
        <end position="109"/>
    </location>
</feature>
<dbReference type="RefSeq" id="WP_090486869.1">
    <property type="nucleotide sequence ID" value="NZ_FOUO01000016.1"/>
</dbReference>
<reference evidence="12 13" key="1">
    <citation type="submission" date="2016-10" db="EMBL/GenBank/DDBJ databases">
        <authorList>
            <person name="de Groot N.N."/>
        </authorList>
    </citation>
    <scope>NUCLEOTIDE SEQUENCE [LARGE SCALE GENOMIC DNA]</scope>
    <source>
        <strain evidence="12 13">DSM 4180</strain>
    </source>
</reference>
<evidence type="ECO:0000313" key="12">
    <source>
        <dbReference type="EMBL" id="SFM62852.1"/>
    </source>
</evidence>
<dbReference type="AlphaFoldDB" id="A0A1I4SEG5"/>
<comment type="pathway">
    <text evidence="9">Protein modification; lipoprotein biosynthesis (signal peptide cleavage).</text>
</comment>
<dbReference type="Pfam" id="PF01252">
    <property type="entry name" value="Peptidase_A8"/>
    <property type="match status" value="1"/>
</dbReference>
<dbReference type="GO" id="GO:0004190">
    <property type="term" value="F:aspartic-type endopeptidase activity"/>
    <property type="evidence" value="ECO:0007669"/>
    <property type="project" value="UniProtKB-UniRule"/>
</dbReference>
<feature type="transmembrane region" description="Helical" evidence="9">
    <location>
        <begin position="59"/>
        <end position="78"/>
    </location>
</feature>
<feature type="active site" evidence="9">
    <location>
        <position position="115"/>
    </location>
</feature>
<comment type="caution">
    <text evidence="9">Lacks conserved residue(s) required for the propagation of feature annotation.</text>
</comment>
<evidence type="ECO:0000256" key="11">
    <source>
        <dbReference type="RuleBase" id="RU004181"/>
    </source>
</evidence>
<keyword evidence="7 9" id="KW-1133">Transmembrane helix</keyword>
<keyword evidence="5 9" id="KW-0064">Aspartyl protease</keyword>
<keyword evidence="3 9" id="KW-0645">Protease</keyword>
<dbReference type="EMBL" id="FOUO01000016">
    <property type="protein sequence ID" value="SFM62852.1"/>
    <property type="molecule type" value="Genomic_DNA"/>
</dbReference>
<proteinExistence type="inferred from homology"/>
<evidence type="ECO:0000256" key="5">
    <source>
        <dbReference type="ARBA" id="ARBA00022750"/>
    </source>
</evidence>
<dbReference type="NCBIfam" id="TIGR00077">
    <property type="entry name" value="lspA"/>
    <property type="match status" value="1"/>
</dbReference>
<evidence type="ECO:0000256" key="10">
    <source>
        <dbReference type="RuleBase" id="RU000594"/>
    </source>
</evidence>
<evidence type="ECO:0000256" key="6">
    <source>
        <dbReference type="ARBA" id="ARBA00022801"/>
    </source>
</evidence>
<dbReference type="PANTHER" id="PTHR33695:SF1">
    <property type="entry name" value="LIPOPROTEIN SIGNAL PEPTIDASE"/>
    <property type="match status" value="1"/>
</dbReference>
<dbReference type="PANTHER" id="PTHR33695">
    <property type="entry name" value="LIPOPROTEIN SIGNAL PEPTIDASE"/>
    <property type="match status" value="1"/>
</dbReference>
<keyword evidence="13" id="KW-1185">Reference proteome</keyword>
<comment type="function">
    <text evidence="9 10">This protein specifically catalyzes the removal of signal peptides from prolipoproteins.</text>
</comment>
<keyword evidence="4 9" id="KW-0812">Transmembrane</keyword>
<evidence type="ECO:0000313" key="13">
    <source>
        <dbReference type="Proteomes" id="UP000199556"/>
    </source>
</evidence>
<dbReference type="HAMAP" id="MF_00161">
    <property type="entry name" value="LspA"/>
    <property type="match status" value="1"/>
</dbReference>
<evidence type="ECO:0000256" key="2">
    <source>
        <dbReference type="ARBA" id="ARBA00022475"/>
    </source>
</evidence>
<dbReference type="GO" id="GO:0005886">
    <property type="term" value="C:plasma membrane"/>
    <property type="evidence" value="ECO:0007669"/>
    <property type="project" value="UniProtKB-SubCell"/>
</dbReference>
<dbReference type="OrthoDB" id="9810259at2"/>
<feature type="transmembrane region" description="Helical" evidence="9">
    <location>
        <begin position="129"/>
        <end position="149"/>
    </location>
</feature>
<accession>A0A1I4SEG5</accession>
<evidence type="ECO:0000256" key="3">
    <source>
        <dbReference type="ARBA" id="ARBA00022670"/>
    </source>
</evidence>
<dbReference type="GO" id="GO:0006508">
    <property type="term" value="P:proteolysis"/>
    <property type="evidence" value="ECO:0007669"/>
    <property type="project" value="UniProtKB-KW"/>
</dbReference>
<organism evidence="12 13">
    <name type="scientific">Ectothiorhodospira mobilis</name>
    <dbReference type="NCBI Taxonomy" id="195064"/>
    <lineage>
        <taxon>Bacteria</taxon>
        <taxon>Pseudomonadati</taxon>
        <taxon>Pseudomonadota</taxon>
        <taxon>Gammaproteobacteria</taxon>
        <taxon>Chromatiales</taxon>
        <taxon>Ectothiorhodospiraceae</taxon>
        <taxon>Ectothiorhodospira</taxon>
    </lineage>
</organism>
<keyword evidence="6 9" id="KW-0378">Hydrolase</keyword>
<dbReference type="STRING" id="195064.SAMN05421721_1163"/>
<comment type="catalytic activity">
    <reaction evidence="9 10">
        <text>Release of signal peptides from bacterial membrane prolipoproteins. Hydrolyzes -Xaa-Yaa-Zaa-|-(S,diacylglyceryl)Cys-, in which Xaa is hydrophobic (preferably Leu), and Yaa (Ala or Ser) and Zaa (Gly or Ala) have small, neutral side chains.</text>
        <dbReference type="EC" id="3.4.23.36"/>
    </reaction>
</comment>
<evidence type="ECO:0000256" key="7">
    <source>
        <dbReference type="ARBA" id="ARBA00022989"/>
    </source>
</evidence>
<keyword evidence="2 9" id="KW-1003">Cell membrane</keyword>
<evidence type="ECO:0000256" key="9">
    <source>
        <dbReference type="HAMAP-Rule" id="MF_00161"/>
    </source>
</evidence>
<protein>
    <recommendedName>
        <fullName evidence="9">Lipoprotein signal peptidase</fullName>
        <ecNumber evidence="9">3.4.23.36</ecNumber>
    </recommendedName>
    <alternativeName>
        <fullName evidence="9">Prolipoprotein signal peptidase</fullName>
    </alternativeName>
    <alternativeName>
        <fullName evidence="9">Signal peptidase II</fullName>
        <shortName evidence="9">SPase II</shortName>
    </alternativeName>
</protein>